<dbReference type="OrthoDB" id="7433245at2"/>
<evidence type="ECO:0000313" key="2">
    <source>
        <dbReference type="Proteomes" id="UP000318055"/>
    </source>
</evidence>
<organism evidence="1 2">
    <name type="scientific">Sphingomonas suaedae</name>
    <dbReference type="NCBI Taxonomy" id="2599297"/>
    <lineage>
        <taxon>Bacteria</taxon>
        <taxon>Pseudomonadati</taxon>
        <taxon>Pseudomonadota</taxon>
        <taxon>Alphaproteobacteria</taxon>
        <taxon>Sphingomonadales</taxon>
        <taxon>Sphingomonadaceae</taxon>
        <taxon>Sphingomonas</taxon>
    </lineage>
</organism>
<dbReference type="SUPFAM" id="SSF81901">
    <property type="entry name" value="HCP-like"/>
    <property type="match status" value="1"/>
</dbReference>
<reference evidence="1 2" key="1">
    <citation type="submission" date="2019-07" db="EMBL/GenBank/DDBJ databases">
        <title>Sphingomonas alkalisoli sp. nov., isolated from rhizosphere soil of Suaedae salsa.</title>
        <authorList>
            <person name="Zhang H."/>
            <person name="Xu L."/>
            <person name="Zhang J.-X."/>
            <person name="Sun J.-Q."/>
        </authorList>
    </citation>
    <scope>NUCLEOTIDE SEQUENCE [LARGE SCALE GENOMIC DNA]</scope>
    <source>
        <strain evidence="1 2">XS-10</strain>
    </source>
</reference>
<name>A0A518RBL7_9SPHN</name>
<dbReference type="EMBL" id="CP042239">
    <property type="protein sequence ID" value="QDX24845.1"/>
    <property type="molecule type" value="Genomic_DNA"/>
</dbReference>
<dbReference type="AlphaFoldDB" id="A0A518RBL7"/>
<evidence type="ECO:0000313" key="1">
    <source>
        <dbReference type="EMBL" id="QDX24845.1"/>
    </source>
</evidence>
<dbReference type="InterPro" id="IPR011990">
    <property type="entry name" value="TPR-like_helical_dom_sf"/>
</dbReference>
<accession>A0A518RBL7</accession>
<dbReference type="Gene3D" id="1.25.40.10">
    <property type="entry name" value="Tetratricopeptide repeat domain"/>
    <property type="match status" value="1"/>
</dbReference>
<gene>
    <name evidence="1" type="ORF">FPZ54_01535</name>
</gene>
<protein>
    <submittedName>
        <fullName evidence="1">Sel1 repeat family protein</fullName>
    </submittedName>
</protein>
<dbReference type="KEGG" id="ssua:FPZ54_01535"/>
<dbReference type="Proteomes" id="UP000318055">
    <property type="component" value="Chromosome"/>
</dbReference>
<proteinExistence type="predicted"/>
<sequence length="221" mass="25160">MPGCRFCARLRNRVCEDCERAFYTALSTATEDWETNFTADGGFWPDETEQNQTLIDRAKTLRQTDPDAALKLYIEAADAGSPLASETVGWHYSTGTSVAVDRAVAGGYYYRAACAGSWRATIYYAGILEVEGYPDHVEQVLKDGMVADFVPSFFWLAWFRFRRGPKPGMYREVGPWMEYAAARGHPWAEFALARWMARGKLGIRNIPRGLRQYFAVYQRFL</sequence>
<keyword evidence="2" id="KW-1185">Reference proteome</keyword>
<dbReference type="RefSeq" id="WP_145844474.1">
    <property type="nucleotide sequence ID" value="NZ_CP042239.1"/>
</dbReference>